<dbReference type="Proteomes" id="UP000638897">
    <property type="component" value="Unassembled WGS sequence"/>
</dbReference>
<dbReference type="EMBL" id="JACJQC010000018">
    <property type="protein sequence ID" value="MBD2173449.1"/>
    <property type="molecule type" value="Genomic_DNA"/>
</dbReference>
<comment type="caution">
    <text evidence="2">The sequence shown here is derived from an EMBL/GenBank/DDBJ whole genome shotgun (WGS) entry which is preliminary data.</text>
</comment>
<proteinExistence type="predicted"/>
<reference evidence="2 3" key="1">
    <citation type="journal article" date="2020" name="ISME J.">
        <title>Comparative genomics reveals insights into cyanobacterial evolution and habitat adaptation.</title>
        <authorList>
            <person name="Chen M.Y."/>
            <person name="Teng W.K."/>
            <person name="Zhao L."/>
            <person name="Hu C.X."/>
            <person name="Zhou Y.K."/>
            <person name="Han B.P."/>
            <person name="Song L.R."/>
            <person name="Shu W.S."/>
        </authorList>
    </citation>
    <scope>NUCLEOTIDE SEQUENCE [LARGE SCALE GENOMIC DNA]</scope>
    <source>
        <strain evidence="2 3">FACHB-318</strain>
    </source>
</reference>
<sequence length="47" mass="5103">MSAATRAAMPPGGLPNPKEFPDLSKLACINIGNPYTRSQQTTWVRKS</sequence>
<keyword evidence="3" id="KW-1185">Reference proteome</keyword>
<name>A0ABR7ZLD6_ANACY</name>
<evidence type="ECO:0000313" key="3">
    <source>
        <dbReference type="Proteomes" id="UP000638897"/>
    </source>
</evidence>
<dbReference type="RefSeq" id="WP_158629515.1">
    <property type="nucleotide sequence ID" value="NZ_JACJQC010000018.1"/>
</dbReference>
<feature type="region of interest" description="Disordered" evidence="1">
    <location>
        <begin position="1"/>
        <end position="20"/>
    </location>
</feature>
<accession>A0ABR7ZLD6</accession>
<organism evidence="2 3">
    <name type="scientific">Anabaena cylindrica FACHB-318</name>
    <dbReference type="NCBI Taxonomy" id="2692880"/>
    <lineage>
        <taxon>Bacteria</taxon>
        <taxon>Bacillati</taxon>
        <taxon>Cyanobacteriota</taxon>
        <taxon>Cyanophyceae</taxon>
        <taxon>Nostocales</taxon>
        <taxon>Nostocaceae</taxon>
        <taxon>Anabaena</taxon>
    </lineage>
</organism>
<evidence type="ECO:0000256" key="1">
    <source>
        <dbReference type="SAM" id="MobiDB-lite"/>
    </source>
</evidence>
<protein>
    <submittedName>
        <fullName evidence="2">Uncharacterized protein</fullName>
    </submittedName>
</protein>
<gene>
    <name evidence="2" type="ORF">H6F81_19780</name>
</gene>
<evidence type="ECO:0000313" key="2">
    <source>
        <dbReference type="EMBL" id="MBD2173449.1"/>
    </source>
</evidence>